<dbReference type="Gene3D" id="3.90.190.20">
    <property type="entry name" value="Mur ligase, C-terminal domain"/>
    <property type="match status" value="1"/>
</dbReference>
<gene>
    <name evidence="1" type="primary">Acey_s0156.g3122</name>
    <name evidence="1" type="ORF">Y032_0156g3122</name>
</gene>
<organism evidence="1 2">
    <name type="scientific">Ancylostoma ceylanicum</name>
    <dbReference type="NCBI Taxonomy" id="53326"/>
    <lineage>
        <taxon>Eukaryota</taxon>
        <taxon>Metazoa</taxon>
        <taxon>Ecdysozoa</taxon>
        <taxon>Nematoda</taxon>
        <taxon>Chromadorea</taxon>
        <taxon>Rhabditida</taxon>
        <taxon>Rhabditina</taxon>
        <taxon>Rhabditomorpha</taxon>
        <taxon>Strongyloidea</taxon>
        <taxon>Ancylostomatidae</taxon>
        <taxon>Ancylostomatinae</taxon>
        <taxon>Ancylostoma</taxon>
    </lineage>
</organism>
<dbReference type="Proteomes" id="UP000024635">
    <property type="component" value="Unassembled WGS sequence"/>
</dbReference>
<dbReference type="AlphaFoldDB" id="A0A016SZ42"/>
<evidence type="ECO:0000313" key="1">
    <source>
        <dbReference type="EMBL" id="EYB95745.1"/>
    </source>
</evidence>
<dbReference type="GO" id="GO:0016881">
    <property type="term" value="F:acid-amino acid ligase activity"/>
    <property type="evidence" value="ECO:0007669"/>
    <property type="project" value="InterPro"/>
</dbReference>
<dbReference type="STRING" id="53326.A0A016SZ42"/>
<keyword evidence="2" id="KW-1185">Reference proteome</keyword>
<proteinExistence type="predicted"/>
<evidence type="ECO:0008006" key="3">
    <source>
        <dbReference type="Google" id="ProtNLM"/>
    </source>
</evidence>
<dbReference type="EMBL" id="JARK01001492">
    <property type="protein sequence ID" value="EYB95745.1"/>
    <property type="molecule type" value="Genomic_DNA"/>
</dbReference>
<evidence type="ECO:0000313" key="2">
    <source>
        <dbReference type="Proteomes" id="UP000024635"/>
    </source>
</evidence>
<sequence length="114" mass="12537">MVTDYVLLALAVHLAQRHAFDYALFCPTALKVSPDLKSDLTNFNQSASEQRKRSQQCASTWKEIGTGEILVFDCITSTVERIEKLAETEELDVLVTGSLHLVGGVLSLIEPSVD</sequence>
<reference evidence="2" key="1">
    <citation type="journal article" date="2015" name="Nat. Genet.">
        <title>The genome and transcriptome of the zoonotic hookworm Ancylostoma ceylanicum identify infection-specific gene families.</title>
        <authorList>
            <person name="Schwarz E.M."/>
            <person name="Hu Y."/>
            <person name="Antoshechkin I."/>
            <person name="Miller M.M."/>
            <person name="Sternberg P.W."/>
            <person name="Aroian R.V."/>
        </authorList>
    </citation>
    <scope>NUCLEOTIDE SEQUENCE</scope>
    <source>
        <strain evidence="2">HY135</strain>
    </source>
</reference>
<dbReference type="InterPro" id="IPR036615">
    <property type="entry name" value="Mur_ligase_C_dom_sf"/>
</dbReference>
<comment type="caution">
    <text evidence="1">The sequence shown here is derived from an EMBL/GenBank/DDBJ whole genome shotgun (WGS) entry which is preliminary data.</text>
</comment>
<name>A0A016SZ42_9BILA</name>
<dbReference type="OrthoDB" id="5833030at2759"/>
<protein>
    <recommendedName>
        <fullName evidence="3">Folylpolyglutamate synthase</fullName>
    </recommendedName>
</protein>
<accession>A0A016SZ42</accession>